<reference evidence="2" key="1">
    <citation type="submission" date="2008-04" db="EMBL/GenBank/DDBJ databases">
        <title>Genome sequence analysis of the Pseudaletia unipuncta granulovirus which was propagated in Pseudaletia separate larvae.</title>
        <authorList>
            <person name="Li Y."/>
            <person name="Tang P."/>
            <person name="Zhang Z."/>
            <person name="Zhang H."/>
            <person name="Qin Q."/>
        </authorList>
    </citation>
    <scope>NUCLEOTIDE SEQUENCE [LARGE SCALE GENOMIC DNA]</scope>
    <source>
        <strain evidence="2">Hawaiin</strain>
    </source>
</reference>
<organism evidence="1 2">
    <name type="scientific">Pseudalatia unipuncta granulosis virus</name>
    <name type="common">PuGV</name>
    <name type="synonym">Pseudalatia unipuncta granulovirus</name>
    <dbReference type="NCBI Taxonomy" id="36355"/>
    <lineage>
        <taxon>Viruses</taxon>
        <taxon>Viruses incertae sedis</taxon>
        <taxon>Naldaviricetes</taxon>
        <taxon>Lefavirales</taxon>
        <taxon>Baculoviridae</taxon>
        <taxon>Betabaculovirus</taxon>
        <taxon>Betabaculovirus myunipunctae</taxon>
    </lineage>
</organism>
<evidence type="ECO:0000313" key="1">
    <source>
        <dbReference type="EMBL" id="ACH69484.1"/>
    </source>
</evidence>
<protein>
    <submittedName>
        <fullName evidence="1">LEF-7</fullName>
    </submittedName>
</protein>
<evidence type="ECO:0000313" key="2">
    <source>
        <dbReference type="Proteomes" id="UP000203623"/>
    </source>
</evidence>
<accession>B6S703</accession>
<organismHost>
    <name type="scientific">Mythimna unipuncta</name>
    <name type="common">Armyworm moth</name>
    <name type="synonym">Pseudaletia unipuncta</name>
    <dbReference type="NCBI Taxonomy" id="103831"/>
</organismHost>
<dbReference type="KEGG" id="vg:8763994"/>
<dbReference type="EMBL" id="EU678671">
    <property type="protein sequence ID" value="ACH69484.1"/>
    <property type="molecule type" value="Genomic_DNA"/>
</dbReference>
<sequence>MTVCTTSTPTKLTMKRINVFEDEATFSKTRCLTREDADQVEILDKENTNKLPVELKLQIIEFLGGDTYAEVTGDHNRADTLLLQERNYKKYFDSRSLDYCILEDTKLARCIKNCTGAQLTRLPMLAERQFLTYFESQPEGYNATEDPLLDTYFGNVDRSRLPMLVYGHFDDYKKSMTDDYDPSNDRLLMTFLGISAQNVVQCLNRLIKLDQTIKRVRAAHGAGSKLFLMQTMYTAALYKYFREQNITAPECFQPLNLRKTLSACTELLESHSLAIQCVCDTCGEKAISAATGTPIMNYGSWEDLRVIVFCSTCASCLLRIPM</sequence>
<dbReference type="GeneID" id="8763994"/>
<dbReference type="OrthoDB" id="15417at10239"/>
<proteinExistence type="predicted"/>
<keyword evidence="2" id="KW-1185">Reference proteome</keyword>
<name>B6S703_GVPU</name>
<dbReference type="Proteomes" id="UP000203623">
    <property type="component" value="Genome"/>
</dbReference>
<dbReference type="RefSeq" id="YP_003422473.1">
    <property type="nucleotide sequence ID" value="NC_013772.1"/>
</dbReference>